<dbReference type="Proteomes" id="UP000593571">
    <property type="component" value="Unassembled WGS sequence"/>
</dbReference>
<evidence type="ECO:0000256" key="1">
    <source>
        <dbReference type="SAM" id="MobiDB-lite"/>
    </source>
</evidence>
<organism evidence="2 3">
    <name type="scientific">Rousettus aegyptiacus</name>
    <name type="common">Egyptian fruit bat</name>
    <name type="synonym">Pteropus aegyptiacus</name>
    <dbReference type="NCBI Taxonomy" id="9407"/>
    <lineage>
        <taxon>Eukaryota</taxon>
        <taxon>Metazoa</taxon>
        <taxon>Chordata</taxon>
        <taxon>Craniata</taxon>
        <taxon>Vertebrata</taxon>
        <taxon>Euteleostomi</taxon>
        <taxon>Mammalia</taxon>
        <taxon>Eutheria</taxon>
        <taxon>Laurasiatheria</taxon>
        <taxon>Chiroptera</taxon>
        <taxon>Yinpterochiroptera</taxon>
        <taxon>Pteropodoidea</taxon>
        <taxon>Pteropodidae</taxon>
        <taxon>Rousettinae</taxon>
        <taxon>Rousettus</taxon>
    </lineage>
</organism>
<protein>
    <submittedName>
        <fullName evidence="2">Uncharacterized protein</fullName>
    </submittedName>
</protein>
<evidence type="ECO:0000313" key="3">
    <source>
        <dbReference type="Proteomes" id="UP000593571"/>
    </source>
</evidence>
<name>A0A7J8IKX5_ROUAE</name>
<sequence>MGAIHLEGLLAGPGSLPGLVAVGSAETEPGFRTVDWAAGLLASSPALGHRARRPFSSRPLPPGQDGKSRPFSRLLRSGSEATVLTGDGCMEAASHRPPPAGPGFRSYHLVPLPHCQGRARWGS</sequence>
<accession>A0A7J8IKX5</accession>
<feature type="region of interest" description="Disordered" evidence="1">
    <location>
        <begin position="48"/>
        <end position="108"/>
    </location>
</feature>
<comment type="caution">
    <text evidence="2">The sequence shown here is derived from an EMBL/GenBank/DDBJ whole genome shotgun (WGS) entry which is preliminary data.</text>
</comment>
<keyword evidence="3" id="KW-1185">Reference proteome</keyword>
<dbReference type="AlphaFoldDB" id="A0A7J8IKX5"/>
<evidence type="ECO:0000313" key="2">
    <source>
        <dbReference type="EMBL" id="KAF6485296.1"/>
    </source>
</evidence>
<dbReference type="EMBL" id="JACASE010000003">
    <property type="protein sequence ID" value="KAF6485296.1"/>
    <property type="molecule type" value="Genomic_DNA"/>
</dbReference>
<gene>
    <name evidence="2" type="ORF">HJG63_010537</name>
</gene>
<proteinExistence type="predicted"/>
<reference evidence="2 3" key="1">
    <citation type="journal article" date="2020" name="Nature">
        <title>Six reference-quality genomes reveal evolution of bat adaptations.</title>
        <authorList>
            <person name="Jebb D."/>
            <person name="Huang Z."/>
            <person name="Pippel M."/>
            <person name="Hughes G.M."/>
            <person name="Lavrichenko K."/>
            <person name="Devanna P."/>
            <person name="Winkler S."/>
            <person name="Jermiin L.S."/>
            <person name="Skirmuntt E.C."/>
            <person name="Katzourakis A."/>
            <person name="Burkitt-Gray L."/>
            <person name="Ray D.A."/>
            <person name="Sullivan K.A.M."/>
            <person name="Roscito J.G."/>
            <person name="Kirilenko B.M."/>
            <person name="Davalos L.M."/>
            <person name="Corthals A.P."/>
            <person name="Power M.L."/>
            <person name="Jones G."/>
            <person name="Ransome R.D."/>
            <person name="Dechmann D.K.N."/>
            <person name="Locatelli A.G."/>
            <person name="Puechmaille S.J."/>
            <person name="Fedrigo O."/>
            <person name="Jarvis E.D."/>
            <person name="Hiller M."/>
            <person name="Vernes S.C."/>
            <person name="Myers E.W."/>
            <person name="Teeling E.C."/>
        </authorList>
    </citation>
    <scope>NUCLEOTIDE SEQUENCE [LARGE SCALE GENOMIC DNA]</scope>
    <source>
        <strain evidence="2">MRouAeg1</strain>
        <tissue evidence="2">Muscle</tissue>
    </source>
</reference>